<reference evidence="3" key="2">
    <citation type="submission" date="2023-02" db="EMBL/GenBank/DDBJ databases">
        <title>Genome sequence of Microbacterium liquefaciens B1075.</title>
        <authorList>
            <person name="Cao J."/>
            <person name="Li X."/>
        </authorList>
    </citation>
    <scope>NUCLEOTIDE SEQUENCE</scope>
    <source>
        <strain evidence="3">B1075</strain>
    </source>
</reference>
<dbReference type="RefSeq" id="WP_017831448.1">
    <property type="nucleotide sequence ID" value="NZ_BAAAIN010000001.1"/>
</dbReference>
<dbReference type="InterPro" id="IPR039261">
    <property type="entry name" value="FNR_nucleotide-bd"/>
</dbReference>
<name>A0AAD3ZY93_MICMQ</name>
<dbReference type="EMBL" id="CP118606">
    <property type="protein sequence ID" value="WEF21654.1"/>
    <property type="molecule type" value="Genomic_DNA"/>
</dbReference>
<dbReference type="AlphaFoldDB" id="A0AAD3ZY93"/>
<evidence type="ECO:0000313" key="3">
    <source>
        <dbReference type="EMBL" id="WEF21654.1"/>
    </source>
</evidence>
<dbReference type="Pfam" id="PF04954">
    <property type="entry name" value="SIP"/>
    <property type="match status" value="1"/>
</dbReference>
<evidence type="ECO:0000313" key="4">
    <source>
        <dbReference type="Proteomes" id="UP000436027"/>
    </source>
</evidence>
<dbReference type="EMBL" id="WAAQ01000002">
    <property type="protein sequence ID" value="KAB1883397.1"/>
    <property type="molecule type" value="Genomic_DNA"/>
</dbReference>
<dbReference type="Proteomes" id="UP000436027">
    <property type="component" value="Unassembled WGS sequence"/>
</dbReference>
<evidence type="ECO:0000259" key="1">
    <source>
        <dbReference type="Pfam" id="PF04954"/>
    </source>
</evidence>
<proteinExistence type="predicted"/>
<organism evidence="2 4">
    <name type="scientific">Microbacterium maritypicum</name>
    <name type="common">Microbacterium liquefaciens</name>
    <dbReference type="NCBI Taxonomy" id="33918"/>
    <lineage>
        <taxon>Bacteria</taxon>
        <taxon>Bacillati</taxon>
        <taxon>Actinomycetota</taxon>
        <taxon>Actinomycetes</taxon>
        <taxon>Micrococcales</taxon>
        <taxon>Microbacteriaceae</taxon>
        <taxon>Microbacterium</taxon>
    </lineage>
</organism>
<accession>A0AAD3ZY93</accession>
<protein>
    <submittedName>
        <fullName evidence="3">SIP domain-containing protein</fullName>
    </submittedName>
    <submittedName>
        <fullName evidence="2">Siderophore-interacting protein</fullName>
    </submittedName>
</protein>
<dbReference type="GeneID" id="87014416"/>
<reference evidence="2 4" key="1">
    <citation type="submission" date="2019-09" db="EMBL/GenBank/DDBJ databases">
        <title>Whole genome sequencing of Microbacterium maritypicum.</title>
        <authorList>
            <person name="Lenchi N."/>
        </authorList>
    </citation>
    <scope>NUCLEOTIDE SEQUENCE [LARGE SCALE GENOMIC DNA]</scope>
    <source>
        <strain evidence="2 4">DSM 12512</strain>
    </source>
</reference>
<gene>
    <name evidence="2" type="ORF">F6W70_12275</name>
    <name evidence="3" type="ORF">PWF71_02970</name>
</gene>
<dbReference type="InterPro" id="IPR007037">
    <property type="entry name" value="SIP_rossman_dom"/>
</dbReference>
<feature type="domain" description="SIP-like Rossmann fold" evidence="1">
    <location>
        <begin position="20"/>
        <end position="111"/>
    </location>
</feature>
<sequence length="130" mass="14064">MSGACEHLEDPDWDDIEGAVLIAGDAADAGFIASIAARLPWDAQGVVILEAAARIQFRHIDVPDGVSVRWLVRGDGTRAHTRGERLANAVHAWCVEWACSEPPSQWTVWLGPHTPPHVARMARSLLGVAN</sequence>
<evidence type="ECO:0000313" key="2">
    <source>
        <dbReference type="EMBL" id="KAB1883397.1"/>
    </source>
</evidence>
<dbReference type="Gene3D" id="3.40.50.80">
    <property type="entry name" value="Nucleotide-binding domain of ferredoxin-NADP reductase (FNR) module"/>
    <property type="match status" value="1"/>
</dbReference>
<dbReference type="Proteomes" id="UP001214756">
    <property type="component" value="Chromosome"/>
</dbReference>